<dbReference type="InterPro" id="IPR051907">
    <property type="entry name" value="DoxX-like_oxidoreductase"/>
</dbReference>
<gene>
    <name evidence="8" type="ORF">F3N42_04565</name>
</gene>
<keyword evidence="6 7" id="KW-0472">Membrane</keyword>
<protein>
    <submittedName>
        <fullName evidence="8">DoxX family protein</fullName>
    </submittedName>
</protein>
<comment type="similarity">
    <text evidence="2">Belongs to the DoxX family.</text>
</comment>
<evidence type="ECO:0000313" key="8">
    <source>
        <dbReference type="EMBL" id="KAA9132503.1"/>
    </source>
</evidence>
<sequence>MALFDLYDGLTARLRTAGEAVWPLALRAILFWEFWEAGITKYRGENWFADIPWADWQKGFPAPFEWLPVSLNWTLATWGEIVFSVMLLLGLFTRFAAVSLLVITAVATAAVHWPAEWDGLAGLWQGYVISADGAGNYKLPLLFTVMLLPLVFHGAGTLSLDRLLVALTHRTDRLDDRTADLQATGLALAVIGLVLVWVVPAWGGVALGLAALALIFPQFMGNPLRPNF</sequence>
<accession>A0A5N0TBP8</accession>
<proteinExistence type="inferred from homology"/>
<keyword evidence="9" id="KW-1185">Reference proteome</keyword>
<evidence type="ECO:0000256" key="7">
    <source>
        <dbReference type="SAM" id="Phobius"/>
    </source>
</evidence>
<keyword evidence="4 7" id="KW-0812">Transmembrane</keyword>
<dbReference type="Proteomes" id="UP000325372">
    <property type="component" value="Unassembled WGS sequence"/>
</dbReference>
<evidence type="ECO:0000256" key="1">
    <source>
        <dbReference type="ARBA" id="ARBA00004651"/>
    </source>
</evidence>
<dbReference type="PANTHER" id="PTHR33452">
    <property type="entry name" value="OXIDOREDUCTASE CATD-RELATED"/>
    <property type="match status" value="1"/>
</dbReference>
<organism evidence="8 9">
    <name type="scientific">Marinihelvus fidelis</name>
    <dbReference type="NCBI Taxonomy" id="2613842"/>
    <lineage>
        <taxon>Bacteria</taxon>
        <taxon>Pseudomonadati</taxon>
        <taxon>Pseudomonadota</taxon>
        <taxon>Gammaproteobacteria</taxon>
        <taxon>Chromatiales</taxon>
        <taxon>Wenzhouxiangellaceae</taxon>
        <taxon>Marinihelvus</taxon>
    </lineage>
</organism>
<feature type="transmembrane region" description="Helical" evidence="7">
    <location>
        <begin position="96"/>
        <end position="115"/>
    </location>
</feature>
<dbReference type="EMBL" id="VYXP01000003">
    <property type="protein sequence ID" value="KAA9132503.1"/>
    <property type="molecule type" value="Genomic_DNA"/>
</dbReference>
<name>A0A5N0TBP8_9GAMM</name>
<dbReference type="RefSeq" id="WP_150863213.1">
    <property type="nucleotide sequence ID" value="NZ_VYXP01000003.1"/>
</dbReference>
<evidence type="ECO:0000256" key="6">
    <source>
        <dbReference type="ARBA" id="ARBA00023136"/>
    </source>
</evidence>
<keyword evidence="5 7" id="KW-1133">Transmembrane helix</keyword>
<evidence type="ECO:0000256" key="5">
    <source>
        <dbReference type="ARBA" id="ARBA00022989"/>
    </source>
</evidence>
<feature type="transmembrane region" description="Helical" evidence="7">
    <location>
        <begin position="186"/>
        <end position="216"/>
    </location>
</feature>
<feature type="transmembrane region" description="Helical" evidence="7">
    <location>
        <begin position="141"/>
        <end position="165"/>
    </location>
</feature>
<comment type="subcellular location">
    <subcellularLocation>
        <location evidence="1">Cell membrane</location>
        <topology evidence="1">Multi-pass membrane protein</topology>
    </subcellularLocation>
</comment>
<dbReference type="Pfam" id="PF07681">
    <property type="entry name" value="DoxX"/>
    <property type="match status" value="1"/>
</dbReference>
<reference evidence="8 9" key="1">
    <citation type="submission" date="2019-09" db="EMBL/GenBank/DDBJ databases">
        <title>Wenzhouxiangella sp. Genome sequencing and assembly.</title>
        <authorList>
            <person name="Zhang R."/>
        </authorList>
    </citation>
    <scope>NUCLEOTIDE SEQUENCE [LARGE SCALE GENOMIC DNA]</scope>
    <source>
        <strain evidence="8 9">W260</strain>
    </source>
</reference>
<dbReference type="AlphaFoldDB" id="A0A5N0TBP8"/>
<dbReference type="GO" id="GO:0005886">
    <property type="term" value="C:plasma membrane"/>
    <property type="evidence" value="ECO:0007669"/>
    <property type="project" value="UniProtKB-SubCell"/>
</dbReference>
<evidence type="ECO:0000313" key="9">
    <source>
        <dbReference type="Proteomes" id="UP000325372"/>
    </source>
</evidence>
<comment type="caution">
    <text evidence="8">The sequence shown here is derived from an EMBL/GenBank/DDBJ whole genome shotgun (WGS) entry which is preliminary data.</text>
</comment>
<keyword evidence="3" id="KW-1003">Cell membrane</keyword>
<feature type="transmembrane region" description="Helical" evidence="7">
    <location>
        <begin position="70"/>
        <end position="89"/>
    </location>
</feature>
<dbReference type="PANTHER" id="PTHR33452:SF7">
    <property type="entry name" value="DOXX FAMILY PROTEIN"/>
    <property type="match status" value="1"/>
</dbReference>
<dbReference type="InterPro" id="IPR032808">
    <property type="entry name" value="DoxX"/>
</dbReference>
<evidence type="ECO:0000256" key="2">
    <source>
        <dbReference type="ARBA" id="ARBA00006679"/>
    </source>
</evidence>
<evidence type="ECO:0000256" key="3">
    <source>
        <dbReference type="ARBA" id="ARBA00022475"/>
    </source>
</evidence>
<evidence type="ECO:0000256" key="4">
    <source>
        <dbReference type="ARBA" id="ARBA00022692"/>
    </source>
</evidence>